<gene>
    <name evidence="1" type="ORF">AK812_SmicGene36859</name>
</gene>
<sequence length="698" mass="76760">MWWTSSALAWKEDFWDAGKAKMNMTDNVARLRVVRPNLQTPGAPAGHCLIEESGRREFSILGFPLSFLSDLGGGLWIEGYTPKWKDRLVACGNFEQMNGEDIRADAPTAPTAQKELVSPYKGAQLCARTCTIFCGQRMERENSQQDQFRFCGREHVQHLDDFTKVSEKCTTPVSSSQRSALRSVISSLAWVALATRPDLAYRFNALQQRVTSATVETLREAIVLWLSTMLQGASCTRPDCHGAQASLAGEAGHKAQRGRIYYLTSHSDAVNGNANTHDMHLLSLSSSTMKRVAVLHCSAKLTRYSEYNFVDVVPPLDGSVVFRAVQTEVWYTGGLSFSQGGRIKLCLSPLGTSLGRFADPELKALGDAALVPDGVAKEPVAYTRSFTTKNAKADSRNLYAYEPLGYWLIVFGLEQPPDEFCQTAGRDPLTNGQGKDVAQPQSSYPCPPALNSKALRSYVHYVSRDLQCYTHLGEICGKAALGPNMYEAGDKQREWARIVDPISQIHLGSARLYDMNRPLTEAFDASEGVRPVIDGVCGQQNDFVQQVGTLDGLMVTFLDVDGVVVDQILPMTRFTIRVDCGGGFDACDANDFSSIKVIPRSWSAEDTAVGASHWNKSNTCPEAIETTQWYSPLNCQDIDGLRTMDDCQAKANGGSSPTEKIFGFDAVRFLPKVDSDNAGVAQFFDICFVHKERGHFCG</sequence>
<name>A0A1Q9CHS6_SYMMI</name>
<protein>
    <submittedName>
        <fullName evidence="1">Uncharacterized protein</fullName>
    </submittedName>
</protein>
<dbReference type="EMBL" id="LSRX01001188">
    <property type="protein sequence ID" value="OLP82484.1"/>
    <property type="molecule type" value="Genomic_DNA"/>
</dbReference>
<dbReference type="OrthoDB" id="446901at2759"/>
<comment type="caution">
    <text evidence="1">The sequence shown here is derived from an EMBL/GenBank/DDBJ whole genome shotgun (WGS) entry which is preliminary data.</text>
</comment>
<organism evidence="1 2">
    <name type="scientific">Symbiodinium microadriaticum</name>
    <name type="common">Dinoflagellate</name>
    <name type="synonym">Zooxanthella microadriatica</name>
    <dbReference type="NCBI Taxonomy" id="2951"/>
    <lineage>
        <taxon>Eukaryota</taxon>
        <taxon>Sar</taxon>
        <taxon>Alveolata</taxon>
        <taxon>Dinophyceae</taxon>
        <taxon>Suessiales</taxon>
        <taxon>Symbiodiniaceae</taxon>
        <taxon>Symbiodinium</taxon>
    </lineage>
</organism>
<evidence type="ECO:0000313" key="1">
    <source>
        <dbReference type="EMBL" id="OLP82484.1"/>
    </source>
</evidence>
<reference evidence="1 2" key="1">
    <citation type="submission" date="2016-02" db="EMBL/GenBank/DDBJ databases">
        <title>Genome analysis of coral dinoflagellate symbionts highlights evolutionary adaptations to a symbiotic lifestyle.</title>
        <authorList>
            <person name="Aranda M."/>
            <person name="Li Y."/>
            <person name="Liew Y.J."/>
            <person name="Baumgarten S."/>
            <person name="Simakov O."/>
            <person name="Wilson M."/>
            <person name="Piel J."/>
            <person name="Ashoor H."/>
            <person name="Bougouffa S."/>
            <person name="Bajic V.B."/>
            <person name="Ryu T."/>
            <person name="Ravasi T."/>
            <person name="Bayer T."/>
            <person name="Micklem G."/>
            <person name="Kim H."/>
            <person name="Bhak J."/>
            <person name="Lajeunesse T.C."/>
            <person name="Voolstra C.R."/>
        </authorList>
    </citation>
    <scope>NUCLEOTIDE SEQUENCE [LARGE SCALE GENOMIC DNA]</scope>
    <source>
        <strain evidence="1 2">CCMP2467</strain>
    </source>
</reference>
<dbReference type="AlphaFoldDB" id="A0A1Q9CHS6"/>
<dbReference type="Proteomes" id="UP000186817">
    <property type="component" value="Unassembled WGS sequence"/>
</dbReference>
<proteinExistence type="predicted"/>
<evidence type="ECO:0000313" key="2">
    <source>
        <dbReference type="Proteomes" id="UP000186817"/>
    </source>
</evidence>
<accession>A0A1Q9CHS6</accession>
<keyword evidence="2" id="KW-1185">Reference proteome</keyword>